<accession>A0ABX2B266</accession>
<keyword evidence="2" id="KW-1185">Reference proteome</keyword>
<dbReference type="RefSeq" id="WP_172345022.1">
    <property type="nucleotide sequence ID" value="NZ_CATJFF010000077.1"/>
</dbReference>
<proteinExistence type="predicted"/>
<gene>
    <name evidence="1" type="ORF">HPS54_08535</name>
</gene>
<reference evidence="1 2" key="1">
    <citation type="submission" date="2020-05" db="EMBL/GenBank/DDBJ databases">
        <title>Distinct polysaccharide utilization as determinants for interspecies competition between intestinal Prevotella spp.</title>
        <authorList>
            <person name="Galvez E.J.C."/>
            <person name="Iljazovic A."/>
            <person name="Strowig T."/>
        </authorList>
    </citation>
    <scope>NUCLEOTIDE SEQUENCE [LARGE SCALE GENOMIC DNA]</scope>
    <source>
        <strain evidence="1 2">PCHR</strain>
    </source>
</reference>
<dbReference type="EMBL" id="JABKKJ010000013">
    <property type="protein sequence ID" value="NPE25557.1"/>
    <property type="molecule type" value="Genomic_DNA"/>
</dbReference>
<sequence>MSKKDYPGKDFFDKNICCLDMDAYETQICHGSKEHTMDAVMGIKNYADNKFCSPRLLLIELRMDYKSERNLSKTVLEKKVSHTKDILGCNIPINETCFFIFCPNVIQRVKRWFKDKSQEGGIIRLCEPLSTDDFNELIKSESDFPYTPVTDIKAMEEYLHSLLSACDFTTFISKIEYWIKQAMSYRQKYNNAEYDCIMQILNRVWHDFRISSPNLSDEETLDAEILEEDYEVLL</sequence>
<evidence type="ECO:0000313" key="1">
    <source>
        <dbReference type="EMBL" id="NPE25557.1"/>
    </source>
</evidence>
<evidence type="ECO:0000313" key="2">
    <source>
        <dbReference type="Proteomes" id="UP000820977"/>
    </source>
</evidence>
<comment type="caution">
    <text evidence="1">The sequence shown here is derived from an EMBL/GenBank/DDBJ whole genome shotgun (WGS) entry which is preliminary data.</text>
</comment>
<dbReference type="Proteomes" id="UP000820977">
    <property type="component" value="Unassembled WGS sequence"/>
</dbReference>
<name>A0ABX2B266_9BACT</name>
<protein>
    <submittedName>
        <fullName evidence="1">Uncharacterized protein</fullName>
    </submittedName>
</protein>
<organism evidence="1 2">
    <name type="scientific">Xylanibacter caecicola</name>
    <dbReference type="NCBI Taxonomy" id="2736294"/>
    <lineage>
        <taxon>Bacteria</taxon>
        <taxon>Pseudomonadati</taxon>
        <taxon>Bacteroidota</taxon>
        <taxon>Bacteroidia</taxon>
        <taxon>Bacteroidales</taxon>
        <taxon>Prevotellaceae</taxon>
        <taxon>Xylanibacter</taxon>
    </lineage>
</organism>